<evidence type="ECO:0000313" key="4">
    <source>
        <dbReference type="Proteomes" id="UP000282321"/>
    </source>
</evidence>
<keyword evidence="1" id="KW-0812">Transmembrane</keyword>
<organism evidence="3 4">
    <name type="scientific">candidate division TA06 bacterium</name>
    <dbReference type="NCBI Taxonomy" id="2250710"/>
    <lineage>
        <taxon>Bacteria</taxon>
        <taxon>Bacteria division TA06</taxon>
    </lineage>
</organism>
<feature type="transmembrane region" description="Helical" evidence="1">
    <location>
        <begin position="45"/>
        <end position="66"/>
    </location>
</feature>
<dbReference type="Proteomes" id="UP000282321">
    <property type="component" value="Unassembled WGS sequence"/>
</dbReference>
<keyword evidence="1" id="KW-1133">Transmembrane helix</keyword>
<keyword evidence="1" id="KW-0472">Membrane</keyword>
<protein>
    <submittedName>
        <fullName evidence="3">Uncharacterized protein</fullName>
    </submittedName>
</protein>
<dbReference type="AlphaFoldDB" id="A0A660SBL1"/>
<feature type="transmembrane region" description="Helical" evidence="1">
    <location>
        <begin position="102"/>
        <end position="128"/>
    </location>
</feature>
<comment type="caution">
    <text evidence="3">The sequence shown here is derived from an EMBL/GenBank/DDBJ whole genome shotgun (WGS) entry which is preliminary data.</text>
</comment>
<sequence length="133" mass="13793">MVIKRAFVVLLVAMLLITPVLVNASDSASSAIVAADRDARANTSGGLWFAAGCLFGLLGVGAAYIMEPSPKASSLLGKSPEYVAAYTEEYKSVGKSIQTKNALTGCVVGAVVEAVVFTVYYFVILAAATSTTY</sequence>
<proteinExistence type="predicted"/>
<evidence type="ECO:0000256" key="2">
    <source>
        <dbReference type="SAM" id="SignalP"/>
    </source>
</evidence>
<feature type="chain" id="PRO_5025054517" evidence="2">
    <location>
        <begin position="25"/>
        <end position="133"/>
    </location>
</feature>
<evidence type="ECO:0000256" key="1">
    <source>
        <dbReference type="SAM" id="Phobius"/>
    </source>
</evidence>
<dbReference type="EMBL" id="QNBC01000026">
    <property type="protein sequence ID" value="RKX67088.1"/>
    <property type="molecule type" value="Genomic_DNA"/>
</dbReference>
<feature type="signal peptide" evidence="2">
    <location>
        <begin position="1"/>
        <end position="24"/>
    </location>
</feature>
<gene>
    <name evidence="3" type="ORF">DRP44_02885</name>
</gene>
<evidence type="ECO:0000313" key="3">
    <source>
        <dbReference type="EMBL" id="RKX67088.1"/>
    </source>
</evidence>
<name>A0A660SBL1_UNCT6</name>
<reference evidence="3 4" key="1">
    <citation type="submission" date="2018-06" db="EMBL/GenBank/DDBJ databases">
        <title>Extensive metabolic versatility and redundancy in microbially diverse, dynamic hydrothermal sediments.</title>
        <authorList>
            <person name="Dombrowski N."/>
            <person name="Teske A."/>
            <person name="Baker B.J."/>
        </authorList>
    </citation>
    <scope>NUCLEOTIDE SEQUENCE [LARGE SCALE GENOMIC DNA]</scope>
    <source>
        <strain evidence="3">B35_G9</strain>
    </source>
</reference>
<accession>A0A660SBL1</accession>
<keyword evidence="2" id="KW-0732">Signal</keyword>